<accession>K6Z634</accession>
<organism evidence="1 2">
    <name type="scientific">Paraglaciecola mesophila KMM 241</name>
    <dbReference type="NCBI Taxonomy" id="1128912"/>
    <lineage>
        <taxon>Bacteria</taxon>
        <taxon>Pseudomonadati</taxon>
        <taxon>Pseudomonadota</taxon>
        <taxon>Gammaproteobacteria</taxon>
        <taxon>Alteromonadales</taxon>
        <taxon>Alteromonadaceae</taxon>
        <taxon>Paraglaciecola</taxon>
    </lineage>
</organism>
<comment type="caution">
    <text evidence="1">The sequence shown here is derived from an EMBL/GenBank/DDBJ whole genome shotgun (WGS) entry which is preliminary data.</text>
</comment>
<protein>
    <submittedName>
        <fullName evidence="1">Uncharacterized protein</fullName>
    </submittedName>
</protein>
<dbReference type="EMBL" id="BAEP01000047">
    <property type="protein sequence ID" value="GAC24463.1"/>
    <property type="molecule type" value="Genomic_DNA"/>
</dbReference>
<proteinExistence type="predicted"/>
<evidence type="ECO:0000313" key="1">
    <source>
        <dbReference type="EMBL" id="GAC24463.1"/>
    </source>
</evidence>
<dbReference type="AlphaFoldDB" id="K6Z634"/>
<reference evidence="1 2" key="1">
    <citation type="journal article" date="2017" name="Antonie Van Leeuwenhoek">
        <title>Rhizobium rhizosphaerae sp. nov., a novel species isolated from rice rhizosphere.</title>
        <authorList>
            <person name="Zhao J.J."/>
            <person name="Zhang J."/>
            <person name="Zhang R.J."/>
            <person name="Zhang C.W."/>
            <person name="Yin H.Q."/>
            <person name="Zhang X.X."/>
        </authorList>
    </citation>
    <scope>NUCLEOTIDE SEQUENCE [LARGE SCALE GENOMIC DNA]</scope>
    <source>
        <strain evidence="1 2">KMM 241</strain>
    </source>
</reference>
<name>K6Z634_9ALTE</name>
<sequence length="38" mass="4239">MFDVVAYGNKYSVNKISGDKLLLGDSCGVKRLNKVEYN</sequence>
<evidence type="ECO:0000313" key="2">
    <source>
        <dbReference type="Proteomes" id="UP000006263"/>
    </source>
</evidence>
<gene>
    <name evidence="1" type="ORF">GMES_2167</name>
</gene>
<dbReference type="Proteomes" id="UP000006263">
    <property type="component" value="Unassembled WGS sequence"/>
</dbReference>